<keyword evidence="5" id="KW-1185">Reference proteome</keyword>
<dbReference type="EMBL" id="FCOX02000183">
    <property type="protein sequence ID" value="SAL07209.1"/>
    <property type="molecule type" value="Genomic_DNA"/>
</dbReference>
<evidence type="ECO:0000256" key="2">
    <source>
        <dbReference type="SAM" id="SignalP"/>
    </source>
</evidence>
<dbReference type="Proteomes" id="UP000071859">
    <property type="component" value="Unassembled WGS sequence"/>
</dbReference>
<feature type="chain" id="PRO_5007625236" evidence="2">
    <location>
        <begin position="35"/>
        <end position="257"/>
    </location>
</feature>
<dbReference type="InterPro" id="IPR023346">
    <property type="entry name" value="Lysozyme-like_dom_sf"/>
</dbReference>
<accession>A0A158EK31</accession>
<feature type="region of interest" description="Disordered" evidence="1">
    <location>
        <begin position="209"/>
        <end position="257"/>
    </location>
</feature>
<dbReference type="SUPFAM" id="SSF53955">
    <property type="entry name" value="Lysozyme-like"/>
    <property type="match status" value="1"/>
</dbReference>
<name>A0A158EK31_9BURK</name>
<dbReference type="InterPro" id="IPR008258">
    <property type="entry name" value="Transglycosylase_SLT_dom_1"/>
</dbReference>
<dbReference type="AlphaFoldDB" id="A0A158EK31"/>
<reference evidence="4" key="1">
    <citation type="submission" date="2016-01" db="EMBL/GenBank/DDBJ databases">
        <authorList>
            <person name="Peeters C."/>
        </authorList>
    </citation>
    <scope>NUCLEOTIDE SEQUENCE</scope>
    <source>
        <strain evidence="4">LMG 29321</strain>
    </source>
</reference>
<gene>
    <name evidence="4" type="ORF">AWB78_08474</name>
</gene>
<feature type="domain" description="Transglycosylase SLT" evidence="3">
    <location>
        <begin position="46"/>
        <end position="179"/>
    </location>
</feature>
<keyword evidence="2" id="KW-0732">Signal</keyword>
<evidence type="ECO:0000259" key="3">
    <source>
        <dbReference type="Pfam" id="PF01464"/>
    </source>
</evidence>
<dbReference type="CDD" id="cd16892">
    <property type="entry name" value="LT_VirB1-like"/>
    <property type="match status" value="1"/>
</dbReference>
<dbReference type="Gene3D" id="1.10.530.10">
    <property type="match status" value="1"/>
</dbReference>
<evidence type="ECO:0000313" key="4">
    <source>
        <dbReference type="EMBL" id="SAL07209.1"/>
    </source>
</evidence>
<evidence type="ECO:0000313" key="5">
    <source>
        <dbReference type="Proteomes" id="UP000071859"/>
    </source>
</evidence>
<sequence>MIEMKFQESIRLSKLHHLVVVAASLASAPSIAVAATPAEIAALASACYPNVNPVTMGSIVAHESTNRQFAINVNGNYRLPRQPANAEEAAATIDWLQAKGMNFDVGYGQVNSANFAVLGLTGRQLLDPCTNLRAAAAVLTGCYARAARHQGEGQKALLHALSCYNTGSQTRGFSNGYVKAVVAQARVLQIPALSSDASAVSGAQPVSAAAIHSDPGDKTGGRRLIQAATAKADRDDESQGAFAHDDPGAFGLKKPEP</sequence>
<comment type="caution">
    <text evidence="4">The sequence shown here is derived from an EMBL/GenBank/DDBJ whole genome shotgun (WGS) entry which is preliminary data.</text>
</comment>
<protein>
    <submittedName>
        <fullName evidence="4">Lytic transglycosylase, catalytic</fullName>
    </submittedName>
</protein>
<organism evidence="4 5">
    <name type="scientific">Caballeronia calidae</name>
    <dbReference type="NCBI Taxonomy" id="1777139"/>
    <lineage>
        <taxon>Bacteria</taxon>
        <taxon>Pseudomonadati</taxon>
        <taxon>Pseudomonadota</taxon>
        <taxon>Betaproteobacteria</taxon>
        <taxon>Burkholderiales</taxon>
        <taxon>Burkholderiaceae</taxon>
        <taxon>Caballeronia</taxon>
    </lineage>
</organism>
<feature type="signal peptide" evidence="2">
    <location>
        <begin position="1"/>
        <end position="34"/>
    </location>
</feature>
<dbReference type="Pfam" id="PF01464">
    <property type="entry name" value="SLT"/>
    <property type="match status" value="1"/>
</dbReference>
<feature type="compositionally biased region" description="Basic and acidic residues" evidence="1">
    <location>
        <begin position="243"/>
        <end position="257"/>
    </location>
</feature>
<proteinExistence type="predicted"/>
<evidence type="ECO:0000256" key="1">
    <source>
        <dbReference type="SAM" id="MobiDB-lite"/>
    </source>
</evidence>